<organism evidence="3 4">
    <name type="scientific">Pseudonocardia endophytica</name>
    <dbReference type="NCBI Taxonomy" id="401976"/>
    <lineage>
        <taxon>Bacteria</taxon>
        <taxon>Bacillati</taxon>
        <taxon>Actinomycetota</taxon>
        <taxon>Actinomycetes</taxon>
        <taxon>Pseudonocardiales</taxon>
        <taxon>Pseudonocardiaceae</taxon>
        <taxon>Pseudonocardia</taxon>
    </lineage>
</organism>
<dbReference type="AlphaFoldDB" id="A0A4R1HSN6"/>
<name>A0A4R1HSN6_PSEEN</name>
<evidence type="ECO:0000256" key="2">
    <source>
        <dbReference type="SAM" id="SignalP"/>
    </source>
</evidence>
<dbReference type="EMBL" id="SMFZ01000001">
    <property type="protein sequence ID" value="TCK25188.1"/>
    <property type="molecule type" value="Genomic_DNA"/>
</dbReference>
<evidence type="ECO:0000313" key="4">
    <source>
        <dbReference type="Proteomes" id="UP000295560"/>
    </source>
</evidence>
<proteinExistence type="predicted"/>
<keyword evidence="2" id="KW-0732">Signal</keyword>
<sequence length="104" mass="10633">MNARKRLMTASLGLAGLVLPLAAVGTAQADEENPAEGYPSTQSPLQAVSGVGATLGEANHGLLDALNGDDRPDGANGVETEFPPLDYRYVEGPVGGLLTNGPFQ</sequence>
<comment type="caution">
    <text evidence="3">The sequence shown here is derived from an EMBL/GenBank/DDBJ whole genome shotgun (WGS) entry which is preliminary data.</text>
</comment>
<feature type="region of interest" description="Disordered" evidence="1">
    <location>
        <begin position="62"/>
        <end position="82"/>
    </location>
</feature>
<evidence type="ECO:0000313" key="3">
    <source>
        <dbReference type="EMBL" id="TCK25188.1"/>
    </source>
</evidence>
<accession>A0A4R1HSN6</accession>
<protein>
    <recommendedName>
        <fullName evidence="5">Secreted protein</fullName>
    </recommendedName>
</protein>
<evidence type="ECO:0000256" key="1">
    <source>
        <dbReference type="SAM" id="MobiDB-lite"/>
    </source>
</evidence>
<feature type="signal peptide" evidence="2">
    <location>
        <begin position="1"/>
        <end position="29"/>
    </location>
</feature>
<feature type="chain" id="PRO_5020926866" description="Secreted protein" evidence="2">
    <location>
        <begin position="30"/>
        <end position="104"/>
    </location>
</feature>
<gene>
    <name evidence="3" type="ORF">EV378_0986</name>
</gene>
<evidence type="ECO:0008006" key="5">
    <source>
        <dbReference type="Google" id="ProtNLM"/>
    </source>
</evidence>
<dbReference type="RefSeq" id="WP_132421510.1">
    <property type="nucleotide sequence ID" value="NZ_SMFZ01000001.1"/>
</dbReference>
<dbReference type="Proteomes" id="UP000295560">
    <property type="component" value="Unassembled WGS sequence"/>
</dbReference>
<keyword evidence="4" id="KW-1185">Reference proteome</keyword>
<reference evidence="3 4" key="1">
    <citation type="submission" date="2019-03" db="EMBL/GenBank/DDBJ databases">
        <title>Sequencing the genomes of 1000 actinobacteria strains.</title>
        <authorList>
            <person name="Klenk H.-P."/>
        </authorList>
    </citation>
    <scope>NUCLEOTIDE SEQUENCE [LARGE SCALE GENOMIC DNA]</scope>
    <source>
        <strain evidence="3 4">DSM 44969</strain>
    </source>
</reference>
<dbReference type="OrthoDB" id="3576891at2"/>